<keyword evidence="2" id="KW-1185">Reference proteome</keyword>
<name>A0ABV0MXE1_9TELE</name>
<sequence>RSRLEGALVGAVSELHHQLIMFGGRDRSLSNEPGRFHSKRLSKAELQWGNRGENCSVKPSTLVISTKMETGAFSLAGSSAASVRHVITAGKQGHIGSRRLAGVELNLPAKSSNQGRAGKIESPFTLAASWIMLGSSRSSALTAGSGVVADIGRPEVAQRLLSCLSSASRLLAGMQ</sequence>
<evidence type="ECO:0000313" key="1">
    <source>
        <dbReference type="EMBL" id="MEQ2163805.1"/>
    </source>
</evidence>
<evidence type="ECO:0000313" key="2">
    <source>
        <dbReference type="Proteomes" id="UP001476798"/>
    </source>
</evidence>
<gene>
    <name evidence="1" type="ORF">GOODEAATRI_034152</name>
</gene>
<proteinExistence type="predicted"/>
<comment type="caution">
    <text evidence="1">The sequence shown here is derived from an EMBL/GenBank/DDBJ whole genome shotgun (WGS) entry which is preliminary data.</text>
</comment>
<organism evidence="1 2">
    <name type="scientific">Goodea atripinnis</name>
    <dbReference type="NCBI Taxonomy" id="208336"/>
    <lineage>
        <taxon>Eukaryota</taxon>
        <taxon>Metazoa</taxon>
        <taxon>Chordata</taxon>
        <taxon>Craniata</taxon>
        <taxon>Vertebrata</taxon>
        <taxon>Euteleostomi</taxon>
        <taxon>Actinopterygii</taxon>
        <taxon>Neopterygii</taxon>
        <taxon>Teleostei</taxon>
        <taxon>Neoteleostei</taxon>
        <taxon>Acanthomorphata</taxon>
        <taxon>Ovalentaria</taxon>
        <taxon>Atherinomorphae</taxon>
        <taxon>Cyprinodontiformes</taxon>
        <taxon>Goodeidae</taxon>
        <taxon>Goodea</taxon>
    </lineage>
</organism>
<reference evidence="1 2" key="1">
    <citation type="submission" date="2021-06" db="EMBL/GenBank/DDBJ databases">
        <authorList>
            <person name="Palmer J.M."/>
        </authorList>
    </citation>
    <scope>NUCLEOTIDE SEQUENCE [LARGE SCALE GENOMIC DNA]</scope>
    <source>
        <strain evidence="1 2">GA_2019</strain>
        <tissue evidence="1">Muscle</tissue>
    </source>
</reference>
<dbReference type="Proteomes" id="UP001476798">
    <property type="component" value="Unassembled WGS sequence"/>
</dbReference>
<protein>
    <submittedName>
        <fullName evidence="1">Uncharacterized protein</fullName>
    </submittedName>
</protein>
<feature type="non-terminal residue" evidence="1">
    <location>
        <position position="1"/>
    </location>
</feature>
<accession>A0ABV0MXE1</accession>
<dbReference type="EMBL" id="JAHRIO010018084">
    <property type="protein sequence ID" value="MEQ2163805.1"/>
    <property type="molecule type" value="Genomic_DNA"/>
</dbReference>